<name>A0A165KH10_9APHY</name>
<dbReference type="EMBL" id="KV429246">
    <property type="protein sequence ID" value="KZT63124.1"/>
    <property type="molecule type" value="Genomic_DNA"/>
</dbReference>
<keyword evidence="3" id="KW-1185">Reference proteome</keyword>
<dbReference type="EMBL" id="KV429212">
    <property type="protein sequence ID" value="KZT63228.1"/>
    <property type="molecule type" value="Genomic_DNA"/>
</dbReference>
<sequence>MMLLARLLCGDVTPRPPISISCVGLPSWPLKRKDGHQDELITRLVQAKRYR</sequence>
<reference evidence="1 3" key="1">
    <citation type="journal article" date="2016" name="Mol. Biol. Evol.">
        <title>Comparative Genomics of Early-Diverging Mushroom-Forming Fungi Provides Insights into the Origins of Lignocellulose Decay Capabilities.</title>
        <authorList>
            <person name="Nagy L.G."/>
            <person name="Riley R."/>
            <person name="Tritt A."/>
            <person name="Adam C."/>
            <person name="Daum C."/>
            <person name="Floudas D."/>
            <person name="Sun H."/>
            <person name="Yadav J.S."/>
            <person name="Pangilinan J."/>
            <person name="Larsson K.H."/>
            <person name="Matsuura K."/>
            <person name="Barry K."/>
            <person name="Labutti K."/>
            <person name="Kuo R."/>
            <person name="Ohm R.A."/>
            <person name="Bhattacharya S.S."/>
            <person name="Shirouzu T."/>
            <person name="Yoshinaga Y."/>
            <person name="Martin F.M."/>
            <person name="Grigoriev I.V."/>
            <person name="Hibbett D.S."/>
        </authorList>
    </citation>
    <scope>NUCLEOTIDE SEQUENCE [LARGE SCALE GENOMIC DNA]</scope>
    <source>
        <strain evidence="1 3">L-15889</strain>
    </source>
</reference>
<evidence type="ECO:0000313" key="1">
    <source>
        <dbReference type="EMBL" id="KZT63124.1"/>
    </source>
</evidence>
<dbReference type="Proteomes" id="UP000076727">
    <property type="component" value="Unassembled WGS sequence"/>
</dbReference>
<evidence type="ECO:0000313" key="2">
    <source>
        <dbReference type="EMBL" id="KZT63228.1"/>
    </source>
</evidence>
<accession>A0A165KH10</accession>
<organism evidence="1 3">
    <name type="scientific">Daedalea quercina L-15889</name>
    <dbReference type="NCBI Taxonomy" id="1314783"/>
    <lineage>
        <taxon>Eukaryota</taxon>
        <taxon>Fungi</taxon>
        <taxon>Dikarya</taxon>
        <taxon>Basidiomycota</taxon>
        <taxon>Agaricomycotina</taxon>
        <taxon>Agaricomycetes</taxon>
        <taxon>Polyporales</taxon>
        <taxon>Fomitopsis</taxon>
    </lineage>
</organism>
<proteinExistence type="predicted"/>
<dbReference type="AlphaFoldDB" id="A0A165KH10"/>
<protein>
    <submittedName>
        <fullName evidence="1">Uncharacterized protein</fullName>
    </submittedName>
</protein>
<evidence type="ECO:0000313" key="3">
    <source>
        <dbReference type="Proteomes" id="UP000076727"/>
    </source>
</evidence>
<gene>
    <name evidence="2" type="ORF">DAEQUDRAFT_734063</name>
    <name evidence="1" type="ORF">DAEQUDRAFT_734183</name>
</gene>